<keyword evidence="1" id="KW-0812">Transmembrane</keyword>
<evidence type="ECO:0000256" key="1">
    <source>
        <dbReference type="SAM" id="Phobius"/>
    </source>
</evidence>
<evidence type="ECO:0000313" key="3">
    <source>
        <dbReference type="Proteomes" id="UP000663203"/>
    </source>
</evidence>
<keyword evidence="3" id="KW-1185">Reference proteome</keyword>
<organism evidence="2 3">
    <name type="scientific">Haloterrigena alkaliphila</name>
    <dbReference type="NCBI Taxonomy" id="2816475"/>
    <lineage>
        <taxon>Archaea</taxon>
        <taxon>Methanobacteriati</taxon>
        <taxon>Methanobacteriota</taxon>
        <taxon>Stenosarchaea group</taxon>
        <taxon>Halobacteria</taxon>
        <taxon>Halobacteriales</taxon>
        <taxon>Natrialbaceae</taxon>
        <taxon>Haloterrigena</taxon>
    </lineage>
</organism>
<dbReference type="RefSeq" id="WP_207290712.1">
    <property type="nucleotide sequence ID" value="NZ_CP071462.1"/>
</dbReference>
<gene>
    <name evidence="2" type="ORF">J0X25_08600</name>
</gene>
<dbReference type="AlphaFoldDB" id="A0A8A2VK52"/>
<feature type="transmembrane region" description="Helical" evidence="1">
    <location>
        <begin position="68"/>
        <end position="94"/>
    </location>
</feature>
<protein>
    <submittedName>
        <fullName evidence="2">Uncharacterized protein</fullName>
    </submittedName>
</protein>
<dbReference type="KEGG" id="hakz:J0X25_08600"/>
<accession>A0A8A2VK52</accession>
<dbReference type="GeneID" id="63187359"/>
<dbReference type="EMBL" id="CP071462">
    <property type="protein sequence ID" value="QSX00998.1"/>
    <property type="molecule type" value="Genomic_DNA"/>
</dbReference>
<evidence type="ECO:0000313" key="2">
    <source>
        <dbReference type="EMBL" id="QSX00998.1"/>
    </source>
</evidence>
<reference evidence="2 3" key="1">
    <citation type="submission" date="2021-03" db="EMBL/GenBank/DDBJ databases">
        <title>Haloterrigena longa sp. nov. and Haloterrigena limicola sp. nov., extremely halophilic archaea isolated from a salt lake.</title>
        <authorList>
            <person name="Henglin C."/>
        </authorList>
    </citation>
    <scope>NUCLEOTIDE SEQUENCE [LARGE SCALE GENOMIC DNA]</scope>
    <source>
        <strain evidence="2 3">KZCA68</strain>
    </source>
</reference>
<keyword evidence="1" id="KW-1133">Transmembrane helix</keyword>
<sequence length="100" mass="10878">MSKNSGMIKYGLGNILFNAFPMYIFGSGILTALEFFQAVTVYRDAAYAVRVAANYYISKLTPFPLNEFLTAAGFSEVGLNVGLAVVIGAVVASIKWRRNV</sequence>
<proteinExistence type="predicted"/>
<name>A0A8A2VK52_9EURY</name>
<keyword evidence="1" id="KW-0472">Membrane</keyword>
<dbReference type="Proteomes" id="UP000663203">
    <property type="component" value="Chromosome"/>
</dbReference>
<feature type="transmembrane region" description="Helical" evidence="1">
    <location>
        <begin position="12"/>
        <end position="33"/>
    </location>
</feature>